<feature type="coiled-coil region" evidence="1">
    <location>
        <begin position="361"/>
        <end position="388"/>
    </location>
</feature>
<sequence>LIYSESTGNIFCYVCKLFNKNSTNKFVNGGFSNWKKAEEKIGGHENSSEHKKCMLTWLTYVHEKSHINNYMAKQLEVKIKYWTEVLKRIVEVIRFLSVRGLAFRGEHEVIGSPNNGNYLGVMELISKFDQFLKEHFNLHANKGRGHISCLSKDICEEFIHIMANKVKNEIVSQMKSAKYFSLIVDSTPDVSHVDQLSIVFWYCLDGYVYERFFCFLPINSHTGASLNETILQVLCNNEIDIVYCRAQTYDNASNMSGKYSGLQARIKEVNPLAYYVPCVGHSLNLVGECSVDGCIDSVNFFRLVQRLYTFFSVSTHRWSILLKHASTTLKSLSSTRWSCRDDAITTLAENYAELYNSLYEIEESETEKTETRHEAASLKNKLTKLETAFMTVFWHRILSRFNTTSKFLQKVELDLITANNMLHSLVNFISDLRNNFTAIENDSKNLGSFVQQEYSDTKKRKITRKYADNVTEIQNLDGCEKFRIESFNVIVDKLQVELEKRSSAYNHITELFGFLTKLTTIEIDEMRECADRLVGIYSHDLERSLGCELEQFIPFIKTSFKNVAFFPLDILKWMCVRKLYEVFPNIYVFRLFLTIPIANCDAERSFSKLTLIKNKYRSTMANARLSSIALLSIESELLNNIDFCDLINEFAHTKSRKKIL</sequence>
<dbReference type="PANTHER" id="PTHR45749:SF23">
    <property type="entry name" value="ZINC FINGER MYM-TYPE PROTEIN 1-LIKE"/>
    <property type="match status" value="1"/>
</dbReference>
<dbReference type="InterPro" id="IPR025398">
    <property type="entry name" value="DUF4371"/>
</dbReference>
<dbReference type="SUPFAM" id="SSF53098">
    <property type="entry name" value="Ribonuclease H-like"/>
    <property type="match status" value="1"/>
</dbReference>
<keyword evidence="1" id="KW-0175">Coiled coil</keyword>
<dbReference type="GO" id="GO:0046983">
    <property type="term" value="F:protein dimerization activity"/>
    <property type="evidence" value="ECO:0007669"/>
    <property type="project" value="InterPro"/>
</dbReference>
<dbReference type="EMBL" id="KQ979615">
    <property type="protein sequence ID" value="KYN20114.1"/>
    <property type="molecule type" value="Genomic_DNA"/>
</dbReference>
<feature type="domain" description="HAT C-terminal dimerisation" evidence="2">
    <location>
        <begin position="567"/>
        <end position="637"/>
    </location>
</feature>
<name>A0A151J7Y3_9HYME</name>
<dbReference type="Pfam" id="PF05699">
    <property type="entry name" value="Dimer_Tnp_hAT"/>
    <property type="match status" value="1"/>
</dbReference>
<dbReference type="Pfam" id="PF14291">
    <property type="entry name" value="DUF4371"/>
    <property type="match status" value="1"/>
</dbReference>
<dbReference type="PANTHER" id="PTHR45749">
    <property type="match status" value="1"/>
</dbReference>
<evidence type="ECO:0000259" key="2">
    <source>
        <dbReference type="Pfam" id="PF05699"/>
    </source>
</evidence>
<dbReference type="Proteomes" id="UP000078492">
    <property type="component" value="Unassembled WGS sequence"/>
</dbReference>
<protein>
    <submittedName>
        <fullName evidence="4">Zinc finger MYM-type protein 1</fullName>
    </submittedName>
</protein>
<evidence type="ECO:0000259" key="3">
    <source>
        <dbReference type="Pfam" id="PF14291"/>
    </source>
</evidence>
<evidence type="ECO:0000313" key="5">
    <source>
        <dbReference type="Proteomes" id="UP000078492"/>
    </source>
</evidence>
<keyword evidence="5" id="KW-1185">Reference proteome</keyword>
<dbReference type="AlphaFoldDB" id="A0A151J7Y3"/>
<feature type="domain" description="DUF4371" evidence="3">
    <location>
        <begin position="25"/>
        <end position="261"/>
    </location>
</feature>
<accession>A0A151J7Y3</accession>
<gene>
    <name evidence="4" type="ORF">ALC57_07542</name>
</gene>
<reference evidence="4 5" key="1">
    <citation type="submission" date="2015-09" db="EMBL/GenBank/DDBJ databases">
        <title>Trachymyrmex cornetzi WGS genome.</title>
        <authorList>
            <person name="Nygaard S."/>
            <person name="Hu H."/>
            <person name="Boomsma J."/>
            <person name="Zhang G."/>
        </authorList>
    </citation>
    <scope>NUCLEOTIDE SEQUENCE [LARGE SCALE GENOMIC DNA]</scope>
    <source>
        <strain evidence="4">Tcor2-1</strain>
        <tissue evidence="4">Whole body</tissue>
    </source>
</reference>
<dbReference type="STRING" id="471704.A0A151J7Y3"/>
<proteinExistence type="predicted"/>
<dbReference type="InterPro" id="IPR012337">
    <property type="entry name" value="RNaseH-like_sf"/>
</dbReference>
<feature type="non-terminal residue" evidence="4">
    <location>
        <position position="1"/>
    </location>
</feature>
<dbReference type="InterPro" id="IPR008906">
    <property type="entry name" value="HATC_C_dom"/>
</dbReference>
<evidence type="ECO:0000313" key="4">
    <source>
        <dbReference type="EMBL" id="KYN20114.1"/>
    </source>
</evidence>
<evidence type="ECO:0000256" key="1">
    <source>
        <dbReference type="SAM" id="Coils"/>
    </source>
</evidence>
<organism evidence="4 5">
    <name type="scientific">Trachymyrmex cornetzi</name>
    <dbReference type="NCBI Taxonomy" id="471704"/>
    <lineage>
        <taxon>Eukaryota</taxon>
        <taxon>Metazoa</taxon>
        <taxon>Ecdysozoa</taxon>
        <taxon>Arthropoda</taxon>
        <taxon>Hexapoda</taxon>
        <taxon>Insecta</taxon>
        <taxon>Pterygota</taxon>
        <taxon>Neoptera</taxon>
        <taxon>Endopterygota</taxon>
        <taxon>Hymenoptera</taxon>
        <taxon>Apocrita</taxon>
        <taxon>Aculeata</taxon>
        <taxon>Formicoidea</taxon>
        <taxon>Formicidae</taxon>
        <taxon>Myrmicinae</taxon>
        <taxon>Trachymyrmex</taxon>
    </lineage>
</organism>